<evidence type="ECO:0000313" key="3">
    <source>
        <dbReference type="Proteomes" id="UP000318138"/>
    </source>
</evidence>
<keyword evidence="1" id="KW-1133">Transmembrane helix</keyword>
<evidence type="ECO:0000313" key="2">
    <source>
        <dbReference type="EMBL" id="QKS72833.1"/>
    </source>
</evidence>
<dbReference type="EMBL" id="CP041372">
    <property type="protein sequence ID" value="QKS72833.1"/>
    <property type="molecule type" value="Genomic_DNA"/>
</dbReference>
<sequence>MVPGLEAFFRIIARFAYLNVLWLLGIVAGLGVVGFFPATQALLAISKRWVKNDYSFPVAKTFIKLYKQSIWRANATGFLILLVATILYVNYRVIQASGGLIPFPVVIAFIILVLLVGSVSIMLFPLGTYAQDSLKTNVKTAIIFAFGRFHITMLTALITWCMLYMSLAIPTLFLFFSGSVGSFLIMWFIEQALHKSESRATTVLP</sequence>
<reference evidence="3" key="1">
    <citation type="submission" date="2019-07" db="EMBL/GenBank/DDBJ databases">
        <title>Bacillus alkalisoli sp. nov. isolated from saline soil.</title>
        <authorList>
            <person name="Sun J.-Q."/>
            <person name="Xu L."/>
        </authorList>
    </citation>
    <scope>NUCLEOTIDE SEQUENCE [LARGE SCALE GENOMIC DNA]</scope>
    <source>
        <strain evidence="3">M4U3P1</strain>
    </source>
</reference>
<feature type="transmembrane region" description="Helical" evidence="1">
    <location>
        <begin position="70"/>
        <end position="91"/>
    </location>
</feature>
<accession>A0A859FHL3</accession>
<feature type="transmembrane region" description="Helical" evidence="1">
    <location>
        <begin position="141"/>
        <end position="165"/>
    </location>
</feature>
<dbReference type="InterPro" id="IPR006938">
    <property type="entry name" value="DUF624"/>
</dbReference>
<organism evidence="2 3">
    <name type="scientific">Paenalkalicoccus suaedae</name>
    <dbReference type="NCBI Taxonomy" id="2592382"/>
    <lineage>
        <taxon>Bacteria</taxon>
        <taxon>Bacillati</taxon>
        <taxon>Bacillota</taxon>
        <taxon>Bacilli</taxon>
        <taxon>Bacillales</taxon>
        <taxon>Bacillaceae</taxon>
        <taxon>Paenalkalicoccus</taxon>
    </lineage>
</organism>
<proteinExistence type="predicted"/>
<dbReference type="Proteomes" id="UP000318138">
    <property type="component" value="Chromosome"/>
</dbReference>
<feature type="transmembrane region" description="Helical" evidence="1">
    <location>
        <begin position="103"/>
        <end position="129"/>
    </location>
</feature>
<dbReference type="Pfam" id="PF04854">
    <property type="entry name" value="DUF624"/>
    <property type="match status" value="1"/>
</dbReference>
<name>A0A859FHL3_9BACI</name>
<evidence type="ECO:0000256" key="1">
    <source>
        <dbReference type="SAM" id="Phobius"/>
    </source>
</evidence>
<dbReference type="KEGG" id="psua:FLK61_40200"/>
<keyword evidence="1" id="KW-0472">Membrane</keyword>
<keyword evidence="3" id="KW-1185">Reference proteome</keyword>
<dbReference type="RefSeq" id="WP_176010800.1">
    <property type="nucleotide sequence ID" value="NZ_CP041372.2"/>
</dbReference>
<dbReference type="AlphaFoldDB" id="A0A859FHL3"/>
<feature type="transmembrane region" description="Helical" evidence="1">
    <location>
        <begin position="20"/>
        <end position="45"/>
    </location>
</feature>
<feature type="transmembrane region" description="Helical" evidence="1">
    <location>
        <begin position="171"/>
        <end position="189"/>
    </location>
</feature>
<gene>
    <name evidence="2" type="ORF">FLK61_40200</name>
</gene>
<protein>
    <submittedName>
        <fullName evidence="2">DUF624 domain-containing protein</fullName>
    </submittedName>
</protein>
<keyword evidence="1" id="KW-0812">Transmembrane</keyword>